<dbReference type="PROSITE" id="PS50885">
    <property type="entry name" value="HAMP"/>
    <property type="match status" value="1"/>
</dbReference>
<evidence type="ECO:0000256" key="3">
    <source>
        <dbReference type="ARBA" id="ARBA00023224"/>
    </source>
</evidence>
<dbReference type="PATRIC" id="fig|1150469.3.peg.1431"/>
<feature type="coiled-coil region" evidence="6">
    <location>
        <begin position="151"/>
        <end position="178"/>
    </location>
</feature>
<dbReference type="InterPro" id="IPR004089">
    <property type="entry name" value="MCPsignal_dom"/>
</dbReference>
<dbReference type="Proteomes" id="UP000033220">
    <property type="component" value="Chromosome DSM 122"/>
</dbReference>
<organism evidence="11 12">
    <name type="scientific">Pararhodospirillum photometricum DSM 122</name>
    <dbReference type="NCBI Taxonomy" id="1150469"/>
    <lineage>
        <taxon>Bacteria</taxon>
        <taxon>Pseudomonadati</taxon>
        <taxon>Pseudomonadota</taxon>
        <taxon>Alphaproteobacteria</taxon>
        <taxon>Rhodospirillales</taxon>
        <taxon>Rhodospirillaceae</taxon>
        <taxon>Pararhodospirillum</taxon>
    </lineage>
</organism>
<gene>
    <name evidence="11" type="ORF">RSPPHO_01270</name>
</gene>
<proteinExistence type="inferred from homology"/>
<dbReference type="PANTHER" id="PTHR32089">
    <property type="entry name" value="METHYL-ACCEPTING CHEMOTAXIS PROTEIN MCPB"/>
    <property type="match status" value="1"/>
</dbReference>
<feature type="transmembrane region" description="Helical" evidence="7">
    <location>
        <begin position="194"/>
        <end position="216"/>
    </location>
</feature>
<protein>
    <submittedName>
        <fullName evidence="11">Methyl-accepting chemotaxis protein</fullName>
    </submittedName>
</protein>
<dbReference type="eggNOG" id="COG0840">
    <property type="taxonomic scope" value="Bacteria"/>
</dbReference>
<evidence type="ECO:0000256" key="6">
    <source>
        <dbReference type="SAM" id="Coils"/>
    </source>
</evidence>
<reference evidence="11 12" key="1">
    <citation type="submission" date="2012-02" db="EMBL/GenBank/DDBJ databases">
        <title>Shotgun genome sequence of Phaeospirillum photometricum DSM 122.</title>
        <authorList>
            <person name="Duquesne K."/>
            <person name="Sturgis J."/>
        </authorList>
    </citation>
    <scope>NUCLEOTIDE SEQUENCE [LARGE SCALE GENOMIC DNA]</scope>
    <source>
        <strain evidence="12">DSM122</strain>
    </source>
</reference>
<dbReference type="SMART" id="SM00304">
    <property type="entry name" value="HAMP"/>
    <property type="match status" value="2"/>
</dbReference>
<dbReference type="KEGG" id="rpm:RSPPHO_01270"/>
<evidence type="ECO:0000256" key="2">
    <source>
        <dbReference type="ARBA" id="ARBA00022519"/>
    </source>
</evidence>
<feature type="domain" description="T-SNARE coiled-coil homology" evidence="9">
    <location>
        <begin position="460"/>
        <end position="522"/>
    </location>
</feature>
<dbReference type="InterPro" id="IPR003660">
    <property type="entry name" value="HAMP_dom"/>
</dbReference>
<dbReference type="PANTHER" id="PTHR32089:SF112">
    <property type="entry name" value="LYSOZYME-LIKE PROTEIN-RELATED"/>
    <property type="match status" value="1"/>
</dbReference>
<evidence type="ECO:0000313" key="11">
    <source>
        <dbReference type="EMBL" id="CCG07896.1"/>
    </source>
</evidence>
<dbReference type="HOGENOM" id="CLU_000445_107_27_5"/>
<dbReference type="PROSITE" id="PS50111">
    <property type="entry name" value="CHEMOTAXIS_TRANSDUC_2"/>
    <property type="match status" value="1"/>
</dbReference>
<keyword evidence="2" id="KW-0997">Cell inner membrane</keyword>
<dbReference type="Gene3D" id="6.10.340.10">
    <property type="match status" value="1"/>
</dbReference>
<evidence type="ECO:0000259" key="9">
    <source>
        <dbReference type="PROSITE" id="PS50192"/>
    </source>
</evidence>
<dbReference type="SMART" id="SM00283">
    <property type="entry name" value="MA"/>
    <property type="match status" value="1"/>
</dbReference>
<keyword evidence="2" id="KW-1003">Cell membrane</keyword>
<sequence>MPGLDLVRKIPLSLRVVAAPLLALALAGIILVLSSVRSDEALRAIDALHQTASDQRARVGALLATTYQVHSEVSRHLALVDSGMSEARLADLRRAIATHLDTVRTQIQALSVEAAGETLADVTRRVETYAQAVAQMNEMAQSDRLIAIPLMTHVEAEFTELARRIETLQSELGQATTQAVLAQRTASQDAQSRFLTGGALVLALFVGLSGLVAASITGPLGRLTTAMRAIASGALETPIEGTQARDAVGAMARALDVLKAYTVEAAELRTRQQQLHDEAEAGKREALARMAHAIEAEAGLAVDRVVGHSHTMASRAAEMEASASRVLDRATTVAGTSSQSLATARRMAEATETLAGSLSAVGTQVSQAEGMIQDAVGAAGDAQQTMERLADAVARIGAVADLIATIAGQTNLLALNATIEAARAGAAGKGFAVVAGEVKTLAAQTAHSTQEITRQIGEIRAVTATTVTSVDAVRAAIAEVGAISSAIASAIEAQREATDAIARHVHESTQAAEAVATRITEVSEEAAGTGSRAGEVRSVAQDVAVSVETLRQSVVDVVRQALTKVS</sequence>
<name>H6SSL7_PARPM</name>
<dbReference type="GO" id="GO:0006935">
    <property type="term" value="P:chemotaxis"/>
    <property type="evidence" value="ECO:0007669"/>
    <property type="project" value="InterPro"/>
</dbReference>
<comment type="similarity">
    <text evidence="4">Belongs to the methyl-accepting chemotaxis (MCP) protein family.</text>
</comment>
<feature type="domain" description="HAMP" evidence="10">
    <location>
        <begin position="214"/>
        <end position="267"/>
    </location>
</feature>
<dbReference type="SUPFAM" id="SSF58104">
    <property type="entry name" value="Methyl-accepting chemotaxis protein (MCP) signaling domain"/>
    <property type="match status" value="1"/>
</dbReference>
<evidence type="ECO:0000259" key="8">
    <source>
        <dbReference type="PROSITE" id="PS50111"/>
    </source>
</evidence>
<keyword evidence="12" id="KW-1185">Reference proteome</keyword>
<dbReference type="AlphaFoldDB" id="H6SSL7"/>
<evidence type="ECO:0000256" key="5">
    <source>
        <dbReference type="PROSITE-ProRule" id="PRU00284"/>
    </source>
</evidence>
<dbReference type="PROSITE" id="PS50192">
    <property type="entry name" value="T_SNARE"/>
    <property type="match status" value="1"/>
</dbReference>
<dbReference type="Pfam" id="PF00672">
    <property type="entry name" value="HAMP"/>
    <property type="match status" value="1"/>
</dbReference>
<dbReference type="PRINTS" id="PR00260">
    <property type="entry name" value="CHEMTRNSDUCR"/>
</dbReference>
<dbReference type="GO" id="GO:0007165">
    <property type="term" value="P:signal transduction"/>
    <property type="evidence" value="ECO:0007669"/>
    <property type="project" value="UniProtKB-KW"/>
</dbReference>
<evidence type="ECO:0000256" key="4">
    <source>
        <dbReference type="ARBA" id="ARBA00029447"/>
    </source>
</evidence>
<keyword evidence="7" id="KW-1133">Transmembrane helix</keyword>
<dbReference type="SUPFAM" id="SSF158472">
    <property type="entry name" value="HAMP domain-like"/>
    <property type="match status" value="1"/>
</dbReference>
<dbReference type="EMBL" id="HE663493">
    <property type="protein sequence ID" value="CCG07896.1"/>
    <property type="molecule type" value="Genomic_DNA"/>
</dbReference>
<evidence type="ECO:0000313" key="12">
    <source>
        <dbReference type="Proteomes" id="UP000033220"/>
    </source>
</evidence>
<accession>H6SSL7</accession>
<keyword evidence="7" id="KW-0472">Membrane</keyword>
<dbReference type="CDD" id="cd06225">
    <property type="entry name" value="HAMP"/>
    <property type="match status" value="1"/>
</dbReference>
<keyword evidence="6" id="KW-0175">Coiled coil</keyword>
<dbReference type="InterPro" id="IPR000727">
    <property type="entry name" value="T_SNARE_dom"/>
</dbReference>
<dbReference type="Pfam" id="PF00015">
    <property type="entry name" value="MCPsignal"/>
    <property type="match status" value="1"/>
</dbReference>
<dbReference type="OrthoDB" id="7294848at2"/>
<dbReference type="RefSeq" id="WP_014414535.1">
    <property type="nucleotide sequence ID" value="NC_017059.1"/>
</dbReference>
<keyword evidence="7" id="KW-0812">Transmembrane</keyword>
<keyword evidence="3 5" id="KW-0807">Transducer</keyword>
<dbReference type="GO" id="GO:0004888">
    <property type="term" value="F:transmembrane signaling receptor activity"/>
    <property type="evidence" value="ECO:0007669"/>
    <property type="project" value="InterPro"/>
</dbReference>
<feature type="coiled-coil region" evidence="6">
    <location>
        <begin position="258"/>
        <end position="285"/>
    </location>
</feature>
<feature type="domain" description="Methyl-accepting transducer" evidence="8">
    <location>
        <begin position="294"/>
        <end position="530"/>
    </location>
</feature>
<dbReference type="InterPro" id="IPR004090">
    <property type="entry name" value="Chemotax_Me-accpt_rcpt"/>
</dbReference>
<evidence type="ECO:0000259" key="10">
    <source>
        <dbReference type="PROSITE" id="PS50885"/>
    </source>
</evidence>
<evidence type="ECO:0000256" key="7">
    <source>
        <dbReference type="SAM" id="Phobius"/>
    </source>
</evidence>
<evidence type="ECO:0000256" key="1">
    <source>
        <dbReference type="ARBA" id="ARBA00004429"/>
    </source>
</evidence>
<dbReference type="Gene3D" id="1.10.287.950">
    <property type="entry name" value="Methyl-accepting chemotaxis protein"/>
    <property type="match status" value="1"/>
</dbReference>
<dbReference type="STRING" id="1150469.RSPPHO_01270"/>
<dbReference type="GO" id="GO:0005886">
    <property type="term" value="C:plasma membrane"/>
    <property type="evidence" value="ECO:0007669"/>
    <property type="project" value="UniProtKB-SubCell"/>
</dbReference>
<comment type="subcellular location">
    <subcellularLocation>
        <location evidence="1">Cell inner membrane</location>
        <topology evidence="1">Multi-pass membrane protein</topology>
    </subcellularLocation>
</comment>
<feature type="transmembrane region" description="Helical" evidence="7">
    <location>
        <begin position="12"/>
        <end position="33"/>
    </location>
</feature>